<dbReference type="InterPro" id="IPR016194">
    <property type="entry name" value="SPOC-like_C_dom_sf"/>
</dbReference>
<dbReference type="NCBIfam" id="TIGR02772">
    <property type="entry name" value="Ku_bact"/>
    <property type="match status" value="1"/>
</dbReference>
<evidence type="ECO:0000313" key="6">
    <source>
        <dbReference type="EMBL" id="SDG92609.1"/>
    </source>
</evidence>
<organism evidence="6 7">
    <name type="scientific">Sinosporangium album</name>
    <dbReference type="NCBI Taxonomy" id="504805"/>
    <lineage>
        <taxon>Bacteria</taxon>
        <taxon>Bacillati</taxon>
        <taxon>Actinomycetota</taxon>
        <taxon>Actinomycetes</taxon>
        <taxon>Streptosporangiales</taxon>
        <taxon>Streptosporangiaceae</taxon>
        <taxon>Sinosporangium</taxon>
    </lineage>
</organism>
<comment type="function">
    <text evidence="3">With LigD forms a non-homologous end joining (NHEJ) DNA repair enzyme, which repairs dsDNA breaks with reduced fidelity. Binds linear dsDNA with 5'- and 3'- overhangs but not closed circular dsDNA nor ssDNA. Recruits and stimulates the ligase activity of LigD.</text>
</comment>
<dbReference type="Proteomes" id="UP000198923">
    <property type="component" value="Unassembled WGS sequence"/>
</dbReference>
<dbReference type="STRING" id="504805.SAMN05421505_109139"/>
<evidence type="ECO:0000259" key="5">
    <source>
        <dbReference type="SMART" id="SM00559"/>
    </source>
</evidence>
<feature type="compositionally biased region" description="Basic and acidic residues" evidence="4">
    <location>
        <begin position="286"/>
        <end position="302"/>
    </location>
</feature>
<dbReference type="InterPro" id="IPR009187">
    <property type="entry name" value="Prok_Ku"/>
</dbReference>
<dbReference type="RefSeq" id="WP_093170459.1">
    <property type="nucleotide sequence ID" value="NZ_FNCN01000009.1"/>
</dbReference>
<comment type="subunit">
    <text evidence="3">Homodimer. Interacts with LigD.</text>
</comment>
<dbReference type="PANTHER" id="PTHR41251:SF1">
    <property type="entry name" value="NON-HOMOLOGOUS END JOINING PROTEIN KU"/>
    <property type="match status" value="1"/>
</dbReference>
<proteinExistence type="inferred from homology"/>
<protein>
    <recommendedName>
        <fullName evidence="3">Non-homologous end joining protein Ku</fullName>
    </recommendedName>
</protein>
<dbReference type="SUPFAM" id="SSF100939">
    <property type="entry name" value="SPOC domain-like"/>
    <property type="match status" value="1"/>
</dbReference>
<feature type="domain" description="Ku" evidence="5">
    <location>
        <begin position="52"/>
        <end position="180"/>
    </location>
</feature>
<dbReference type="HAMAP" id="MF_01875">
    <property type="entry name" value="Prokaryotic_Ku"/>
    <property type="match status" value="1"/>
</dbReference>
<evidence type="ECO:0000313" key="7">
    <source>
        <dbReference type="Proteomes" id="UP000198923"/>
    </source>
</evidence>
<dbReference type="InterPro" id="IPR006164">
    <property type="entry name" value="DNA_bd_Ku70/Ku80"/>
</dbReference>
<keyword evidence="7" id="KW-1185">Reference proteome</keyword>
<dbReference type="AlphaFoldDB" id="A0A1G7Y8A1"/>
<sequence>MRSIWKGAISFGLVMIPIKVYSATEQKDVTFHQVHRTDGGRIKYRRVCGVCGEEVSYGDIAKGYELATGEVVVLTDEDFDELPLSSSRRVDVLQFTPAEQIDPIYFAKSYYLEPDGQGARPYVLLRDALERSGQVAIVKIALRQRESLATLRVRDGVFVLETMYWPDEIRTADFPFLDEEVDVRPAEVGMAESLITTMVADFDPTEYRDAYREALQEVIEAKVAGRELVAPAAPAAEAGPSVDLMAALRASVEAAKREREAAQAGTAQARKPAPARSARGKAAAKAGEKPAKEAKPAEEAKAPAHRKPRKTA</sequence>
<dbReference type="GO" id="GO:0006310">
    <property type="term" value="P:DNA recombination"/>
    <property type="evidence" value="ECO:0007669"/>
    <property type="project" value="UniProtKB-KW"/>
</dbReference>
<dbReference type="PANTHER" id="PTHR41251">
    <property type="entry name" value="NON-HOMOLOGOUS END JOINING PROTEIN KU"/>
    <property type="match status" value="1"/>
</dbReference>
<name>A0A1G7Y8A1_9ACTN</name>
<dbReference type="FunFam" id="2.40.290.10:FF:000004">
    <property type="entry name" value="Non-homologous end joining protein Ku"/>
    <property type="match status" value="1"/>
</dbReference>
<keyword evidence="2 3" id="KW-0233">DNA recombination</keyword>
<keyword evidence="3" id="KW-0227">DNA damage</keyword>
<dbReference type="OrthoDB" id="9795084at2"/>
<dbReference type="GO" id="GO:0006303">
    <property type="term" value="P:double-strand break repair via nonhomologous end joining"/>
    <property type="evidence" value="ECO:0007669"/>
    <property type="project" value="UniProtKB-UniRule"/>
</dbReference>
<dbReference type="Gene3D" id="2.40.290.10">
    <property type="match status" value="1"/>
</dbReference>
<reference evidence="6 7" key="1">
    <citation type="submission" date="2016-10" db="EMBL/GenBank/DDBJ databases">
        <authorList>
            <person name="de Groot N.N."/>
        </authorList>
    </citation>
    <scope>NUCLEOTIDE SEQUENCE [LARGE SCALE GENOMIC DNA]</scope>
    <source>
        <strain evidence="6 7">CPCC 201354</strain>
    </source>
</reference>
<evidence type="ECO:0000256" key="3">
    <source>
        <dbReference type="HAMAP-Rule" id="MF_01875"/>
    </source>
</evidence>
<keyword evidence="1 3" id="KW-0238">DNA-binding</keyword>
<feature type="compositionally biased region" description="Basic residues" evidence="4">
    <location>
        <begin position="303"/>
        <end position="312"/>
    </location>
</feature>
<accession>A0A1G7Y8A1</accession>
<feature type="compositionally biased region" description="Low complexity" evidence="4">
    <location>
        <begin position="269"/>
        <end position="285"/>
    </location>
</feature>
<evidence type="ECO:0000256" key="1">
    <source>
        <dbReference type="ARBA" id="ARBA00023125"/>
    </source>
</evidence>
<comment type="similarity">
    <text evidence="3">Belongs to the prokaryotic Ku family.</text>
</comment>
<feature type="region of interest" description="Disordered" evidence="4">
    <location>
        <begin position="257"/>
        <end position="312"/>
    </location>
</feature>
<gene>
    <name evidence="3" type="primary">ku</name>
    <name evidence="6" type="ORF">SAMN05421505_109139</name>
</gene>
<evidence type="ECO:0000256" key="4">
    <source>
        <dbReference type="SAM" id="MobiDB-lite"/>
    </source>
</evidence>
<dbReference type="SMART" id="SM00559">
    <property type="entry name" value="Ku78"/>
    <property type="match status" value="1"/>
</dbReference>
<dbReference type="EMBL" id="FNCN01000009">
    <property type="protein sequence ID" value="SDG92609.1"/>
    <property type="molecule type" value="Genomic_DNA"/>
</dbReference>
<dbReference type="Pfam" id="PF02735">
    <property type="entry name" value="Ku"/>
    <property type="match status" value="1"/>
</dbReference>
<keyword evidence="3" id="KW-0234">DNA repair</keyword>
<dbReference type="GO" id="GO:0003690">
    <property type="term" value="F:double-stranded DNA binding"/>
    <property type="evidence" value="ECO:0007669"/>
    <property type="project" value="UniProtKB-UniRule"/>
</dbReference>
<dbReference type="CDD" id="cd00789">
    <property type="entry name" value="KU_like"/>
    <property type="match status" value="1"/>
</dbReference>
<dbReference type="PIRSF" id="PIRSF006493">
    <property type="entry name" value="Prok_Ku"/>
    <property type="match status" value="1"/>
</dbReference>
<evidence type="ECO:0000256" key="2">
    <source>
        <dbReference type="ARBA" id="ARBA00023172"/>
    </source>
</evidence>